<dbReference type="Proteomes" id="UP000013167">
    <property type="component" value="Unassembled WGS sequence"/>
</dbReference>
<dbReference type="HOGENOM" id="CLU_059166_0_0_11"/>
<sequence>MAKVVEVYPNRGVLPPSLWLSLLAESVESVDVLAFAATFMHDTLADFSEIITDRAARGVRVRFLLGDPASEAVKLRGAEEGIGDLLAQRCRLTWIYLRPLLDLPGVEARQHGSTLYASLFRFDREVFVNHHLFGSPANHSSVTRIGRVEGGRLFDHAMASYERVWGRRATGAGERSSVALANGTDRLYRRPQCTESEFRGAIGRRDRAGRARPNPVDPQDG</sequence>
<feature type="region of interest" description="Disordered" evidence="1">
    <location>
        <begin position="198"/>
        <end position="221"/>
    </location>
</feature>
<keyword evidence="3" id="KW-1185">Reference proteome</keyword>
<evidence type="ECO:0000256" key="1">
    <source>
        <dbReference type="SAM" id="MobiDB-lite"/>
    </source>
</evidence>
<proteinExistence type="predicted"/>
<name>N0E111_9MICO</name>
<dbReference type="EMBL" id="CAIZ01000069">
    <property type="protein sequence ID" value="CCH69405.1"/>
    <property type="molecule type" value="Genomic_DNA"/>
</dbReference>
<dbReference type="RefSeq" id="WP_010852054.1">
    <property type="nucleotide sequence ID" value="NZ_HF570956.1"/>
</dbReference>
<accession>N0E111</accession>
<evidence type="ECO:0000313" key="2">
    <source>
        <dbReference type="EMBL" id="CCH69405.1"/>
    </source>
</evidence>
<evidence type="ECO:0008006" key="4">
    <source>
        <dbReference type="Google" id="ProtNLM"/>
    </source>
</evidence>
<evidence type="ECO:0000313" key="3">
    <source>
        <dbReference type="Proteomes" id="UP000013167"/>
    </source>
</evidence>
<dbReference type="AlphaFoldDB" id="N0E111"/>
<gene>
    <name evidence="2" type="ORF">BN10_1600009</name>
</gene>
<protein>
    <recommendedName>
        <fullName evidence="4">Phospholipase D-like domain-containing protein</fullName>
    </recommendedName>
</protein>
<organism evidence="2 3">
    <name type="scientific">Phycicoccus elongatus Lp2</name>
    <dbReference type="NCBI Taxonomy" id="1193181"/>
    <lineage>
        <taxon>Bacteria</taxon>
        <taxon>Bacillati</taxon>
        <taxon>Actinomycetota</taxon>
        <taxon>Actinomycetes</taxon>
        <taxon>Micrococcales</taxon>
        <taxon>Intrasporangiaceae</taxon>
        <taxon>Phycicoccus</taxon>
    </lineage>
</organism>
<dbReference type="eggNOG" id="COG5606">
    <property type="taxonomic scope" value="Bacteria"/>
</dbReference>
<reference evidence="2 3" key="1">
    <citation type="journal article" date="2013" name="ISME J.">
        <title>A metabolic model for members of the genus Tetrasphaera involved in enhanced biological phosphorus removal.</title>
        <authorList>
            <person name="Kristiansen R."/>
            <person name="Nguyen H.T.T."/>
            <person name="Saunders A.M."/>
            <person name="Nielsen J.L."/>
            <person name="Wimmer R."/>
            <person name="Le V.Q."/>
            <person name="McIlroy S.J."/>
            <person name="Petrovski S."/>
            <person name="Seviour R.J."/>
            <person name="Calteau A."/>
            <person name="Nielsen K.L."/>
            <person name="Nielsen P.H."/>
        </authorList>
    </citation>
    <scope>NUCLEOTIDE SEQUENCE [LARGE SCALE GENOMIC DNA]</scope>
    <source>
        <strain evidence="2 3">Lp2</strain>
    </source>
</reference>
<dbReference type="STRING" id="1193181.BN10_1600009"/>
<comment type="caution">
    <text evidence="2">The sequence shown here is derived from an EMBL/GenBank/DDBJ whole genome shotgun (WGS) entry which is preliminary data.</text>
</comment>